<proteinExistence type="inferred from homology"/>
<name>I4C9M8_DESTA</name>
<feature type="domain" description="Activator of Hsp90 ATPase homologue 1/2-like C-terminal" evidence="2">
    <location>
        <begin position="13"/>
        <end position="125"/>
    </location>
</feature>
<organism evidence="3 4">
    <name type="scientific">Desulfomonile tiedjei (strain ATCC 49306 / DSM 6799 / DCB-1)</name>
    <dbReference type="NCBI Taxonomy" id="706587"/>
    <lineage>
        <taxon>Bacteria</taxon>
        <taxon>Pseudomonadati</taxon>
        <taxon>Thermodesulfobacteriota</taxon>
        <taxon>Desulfomonilia</taxon>
        <taxon>Desulfomonilales</taxon>
        <taxon>Desulfomonilaceae</taxon>
        <taxon>Desulfomonile</taxon>
    </lineage>
</organism>
<dbReference type="AlphaFoldDB" id="I4C9M8"/>
<dbReference type="CDD" id="cd07814">
    <property type="entry name" value="SRPBCC_CalC_Aha1-like"/>
    <property type="match status" value="1"/>
</dbReference>
<dbReference type="eggNOG" id="COG3832">
    <property type="taxonomic scope" value="Bacteria"/>
</dbReference>
<sequence length="148" mass="17736">MAYREIWHEIIIKASPGELYQALTDVKKLAHWWTIETRGESAVGKKLEFWFYGKFLKEMVVTTLKVDELVRWRATERSDPDWVDTEIEWKIFREGDKTFLHLRHSRWREDAKVFPQSSMHWVLFLLSLKEFVETGKGRPHPYDMPVGL</sequence>
<dbReference type="SUPFAM" id="SSF55961">
    <property type="entry name" value="Bet v1-like"/>
    <property type="match status" value="1"/>
</dbReference>
<dbReference type="STRING" id="706587.Desti_3623"/>
<dbReference type="InterPro" id="IPR023393">
    <property type="entry name" value="START-like_dom_sf"/>
</dbReference>
<dbReference type="Gene3D" id="3.30.530.20">
    <property type="match status" value="1"/>
</dbReference>
<gene>
    <name evidence="3" type="ordered locus">Desti_3623</name>
</gene>
<dbReference type="Pfam" id="PF08327">
    <property type="entry name" value="AHSA1"/>
    <property type="match status" value="1"/>
</dbReference>
<dbReference type="EMBL" id="CP003360">
    <property type="protein sequence ID" value="AFM26269.1"/>
    <property type="molecule type" value="Genomic_DNA"/>
</dbReference>
<evidence type="ECO:0000259" key="2">
    <source>
        <dbReference type="Pfam" id="PF08327"/>
    </source>
</evidence>
<protein>
    <recommendedName>
        <fullName evidence="2">Activator of Hsp90 ATPase homologue 1/2-like C-terminal domain-containing protein</fullName>
    </recommendedName>
</protein>
<comment type="similarity">
    <text evidence="1">Belongs to the AHA1 family.</text>
</comment>
<evidence type="ECO:0000313" key="4">
    <source>
        <dbReference type="Proteomes" id="UP000006055"/>
    </source>
</evidence>
<dbReference type="KEGG" id="dti:Desti_3623"/>
<dbReference type="InterPro" id="IPR013538">
    <property type="entry name" value="ASHA1/2-like_C"/>
</dbReference>
<dbReference type="RefSeq" id="WP_014811397.1">
    <property type="nucleotide sequence ID" value="NC_018025.1"/>
</dbReference>
<reference evidence="4" key="1">
    <citation type="submission" date="2012-06" db="EMBL/GenBank/DDBJ databases">
        <title>Complete sequence of chromosome of Desulfomonile tiedjei DSM 6799.</title>
        <authorList>
            <person name="Lucas S."/>
            <person name="Copeland A."/>
            <person name="Lapidus A."/>
            <person name="Glavina del Rio T."/>
            <person name="Dalin E."/>
            <person name="Tice H."/>
            <person name="Bruce D."/>
            <person name="Goodwin L."/>
            <person name="Pitluck S."/>
            <person name="Peters L."/>
            <person name="Ovchinnikova G."/>
            <person name="Zeytun A."/>
            <person name="Lu M."/>
            <person name="Kyrpides N."/>
            <person name="Mavromatis K."/>
            <person name="Ivanova N."/>
            <person name="Brettin T."/>
            <person name="Detter J.C."/>
            <person name="Han C."/>
            <person name="Larimer F."/>
            <person name="Land M."/>
            <person name="Hauser L."/>
            <person name="Markowitz V."/>
            <person name="Cheng J.-F."/>
            <person name="Hugenholtz P."/>
            <person name="Woyke T."/>
            <person name="Wu D."/>
            <person name="Spring S."/>
            <person name="Schroeder M."/>
            <person name="Brambilla E."/>
            <person name="Klenk H.-P."/>
            <person name="Eisen J.A."/>
        </authorList>
    </citation>
    <scope>NUCLEOTIDE SEQUENCE [LARGE SCALE GENOMIC DNA]</scope>
    <source>
        <strain evidence="4">ATCC 49306 / DSM 6799 / DCB-1</strain>
    </source>
</reference>
<dbReference type="OrthoDB" id="287565at2"/>
<evidence type="ECO:0000256" key="1">
    <source>
        <dbReference type="ARBA" id="ARBA00006817"/>
    </source>
</evidence>
<accession>I4C9M8</accession>
<dbReference type="HOGENOM" id="CLU_137245_0_0_7"/>
<keyword evidence="4" id="KW-1185">Reference proteome</keyword>
<dbReference type="Proteomes" id="UP000006055">
    <property type="component" value="Chromosome"/>
</dbReference>
<evidence type="ECO:0000313" key="3">
    <source>
        <dbReference type="EMBL" id="AFM26269.1"/>
    </source>
</evidence>